<reference evidence="2" key="1">
    <citation type="submission" date="2020-04" db="EMBL/GenBank/DDBJ databases">
        <authorList>
            <person name="Kittiwongwattana C."/>
        </authorList>
    </citation>
    <scope>NUCLEOTIDE SEQUENCE [LARGE SCALE GENOMIC DNA]</scope>
    <source>
        <strain evidence="2">1310</strain>
    </source>
</reference>
<organism evidence="1 2">
    <name type="scientific">Chitinophaga oryzae</name>
    <dbReference type="NCBI Taxonomy" id="2725414"/>
    <lineage>
        <taxon>Bacteria</taxon>
        <taxon>Pseudomonadati</taxon>
        <taxon>Bacteroidota</taxon>
        <taxon>Chitinophagia</taxon>
        <taxon>Chitinophagales</taxon>
        <taxon>Chitinophagaceae</taxon>
        <taxon>Chitinophaga</taxon>
    </lineage>
</organism>
<gene>
    <name evidence="1" type="ORF">HF329_33235</name>
</gene>
<dbReference type="Proteomes" id="UP000502421">
    <property type="component" value="Chromosome"/>
</dbReference>
<dbReference type="AlphaFoldDB" id="A0AAE7DBS5"/>
<proteinExistence type="predicted"/>
<sequence>MRRKHKKAATGKNSGVIAPTAQANIAWSMDFMHDTLSKGVTFRSFNIIDDYNRVDV</sequence>
<accession>A0AAE7DBS5</accession>
<evidence type="ECO:0008006" key="3">
    <source>
        <dbReference type="Google" id="ProtNLM"/>
    </source>
</evidence>
<name>A0AAE7DBS5_9BACT</name>
<dbReference type="RefSeq" id="WP_168811424.1">
    <property type="nucleotide sequence ID" value="NZ_CP051205.1"/>
</dbReference>
<evidence type="ECO:0000313" key="1">
    <source>
        <dbReference type="EMBL" id="QJB35914.1"/>
    </source>
</evidence>
<evidence type="ECO:0000313" key="2">
    <source>
        <dbReference type="Proteomes" id="UP000502421"/>
    </source>
</evidence>
<dbReference type="EMBL" id="CP051205">
    <property type="protein sequence ID" value="QJB35914.1"/>
    <property type="molecule type" value="Genomic_DNA"/>
</dbReference>
<protein>
    <recommendedName>
        <fullName evidence="3">Transposase</fullName>
    </recommendedName>
</protein>
<dbReference type="KEGG" id="coy:HF329_33235"/>